<gene>
    <name evidence="2" type="ORF">SACU0126_LOCUS10952</name>
</gene>
<protein>
    <submittedName>
        <fullName evidence="2">Uncharacterized protein</fullName>
    </submittedName>
</protein>
<accession>A0A7S3S6T3</accession>
<name>A0A7S3S6T3_9SPIT</name>
<feature type="region of interest" description="Disordered" evidence="1">
    <location>
        <begin position="52"/>
        <end position="112"/>
    </location>
</feature>
<evidence type="ECO:0000313" key="2">
    <source>
        <dbReference type="EMBL" id="CAE0545832.1"/>
    </source>
</evidence>
<dbReference type="EMBL" id="HBIQ01033510">
    <property type="protein sequence ID" value="CAE0545832.1"/>
    <property type="molecule type" value="Transcribed_RNA"/>
</dbReference>
<proteinExistence type="predicted"/>
<feature type="compositionally biased region" description="Acidic residues" evidence="1">
    <location>
        <begin position="94"/>
        <end position="106"/>
    </location>
</feature>
<organism evidence="2">
    <name type="scientific">Strombidinopsis acuminata</name>
    <dbReference type="NCBI Taxonomy" id="141414"/>
    <lineage>
        <taxon>Eukaryota</taxon>
        <taxon>Sar</taxon>
        <taxon>Alveolata</taxon>
        <taxon>Ciliophora</taxon>
        <taxon>Intramacronucleata</taxon>
        <taxon>Spirotrichea</taxon>
        <taxon>Choreotrichia</taxon>
        <taxon>Choreotrichida</taxon>
        <taxon>Strombidinopsidae</taxon>
        <taxon>Strombidinopsis</taxon>
    </lineage>
</organism>
<evidence type="ECO:0000256" key="1">
    <source>
        <dbReference type="SAM" id="MobiDB-lite"/>
    </source>
</evidence>
<dbReference type="AlphaFoldDB" id="A0A7S3S6T3"/>
<sequence>MLDFLDAALEHASVKRAPAGEKAEEPVDQKVLLDRMCQAFVDKCAARSVELRRDAEEQEQTLNILSEELSGDAEPPDDWQPGSPTQHEDHVVEESEDEESEGEGGENLDATEVLARVLNQPKWRL</sequence>
<reference evidence="2" key="1">
    <citation type="submission" date="2021-01" db="EMBL/GenBank/DDBJ databases">
        <authorList>
            <person name="Corre E."/>
            <person name="Pelletier E."/>
            <person name="Niang G."/>
            <person name="Scheremetjew M."/>
            <person name="Finn R."/>
            <person name="Kale V."/>
            <person name="Holt S."/>
            <person name="Cochrane G."/>
            <person name="Meng A."/>
            <person name="Brown T."/>
            <person name="Cohen L."/>
        </authorList>
    </citation>
    <scope>NUCLEOTIDE SEQUENCE</scope>
    <source>
        <strain evidence="2">SPMC142</strain>
    </source>
</reference>